<dbReference type="Proteomes" id="UP000240883">
    <property type="component" value="Unassembled WGS sequence"/>
</dbReference>
<evidence type="ECO:0000313" key="1">
    <source>
        <dbReference type="EMBL" id="PSN68831.1"/>
    </source>
</evidence>
<organism evidence="1 2">
    <name type="scientific">Corynespora cassiicola Philippines</name>
    <dbReference type="NCBI Taxonomy" id="1448308"/>
    <lineage>
        <taxon>Eukaryota</taxon>
        <taxon>Fungi</taxon>
        <taxon>Dikarya</taxon>
        <taxon>Ascomycota</taxon>
        <taxon>Pezizomycotina</taxon>
        <taxon>Dothideomycetes</taxon>
        <taxon>Pleosporomycetidae</taxon>
        <taxon>Pleosporales</taxon>
        <taxon>Corynesporascaceae</taxon>
        <taxon>Corynespora</taxon>
    </lineage>
</organism>
<proteinExistence type="predicted"/>
<gene>
    <name evidence="1" type="ORF">BS50DRAFT_572009</name>
</gene>
<evidence type="ECO:0000313" key="2">
    <source>
        <dbReference type="Proteomes" id="UP000240883"/>
    </source>
</evidence>
<protein>
    <submittedName>
        <fullName evidence="1">Uncharacterized protein</fullName>
    </submittedName>
</protein>
<dbReference type="AlphaFoldDB" id="A0A2T2NTR5"/>
<dbReference type="OrthoDB" id="4620575at2759"/>
<keyword evidence="2" id="KW-1185">Reference proteome</keyword>
<sequence>MLTFSLKARYLDGPAIDDFLITLFGPNMTEVRWTRGRYEITIPRQLTSIEHAQLKQSVQYEHYQ</sequence>
<name>A0A2T2NTR5_CORCC</name>
<reference evidence="1 2" key="1">
    <citation type="journal article" date="2018" name="Front. Microbiol.">
        <title>Genome-Wide Analysis of Corynespora cassiicola Leaf Fall Disease Putative Effectors.</title>
        <authorList>
            <person name="Lopez D."/>
            <person name="Ribeiro S."/>
            <person name="Label P."/>
            <person name="Fumanal B."/>
            <person name="Venisse J.S."/>
            <person name="Kohler A."/>
            <person name="de Oliveira R.R."/>
            <person name="Labutti K."/>
            <person name="Lipzen A."/>
            <person name="Lail K."/>
            <person name="Bauer D."/>
            <person name="Ohm R.A."/>
            <person name="Barry K.W."/>
            <person name="Spatafora J."/>
            <person name="Grigoriev I.V."/>
            <person name="Martin F.M."/>
            <person name="Pujade-Renaud V."/>
        </authorList>
    </citation>
    <scope>NUCLEOTIDE SEQUENCE [LARGE SCALE GENOMIC DNA]</scope>
    <source>
        <strain evidence="1 2">Philippines</strain>
    </source>
</reference>
<accession>A0A2T2NTR5</accession>
<dbReference type="EMBL" id="KZ678133">
    <property type="protein sequence ID" value="PSN68831.1"/>
    <property type="molecule type" value="Genomic_DNA"/>
</dbReference>